<dbReference type="RefSeq" id="WP_283238189.1">
    <property type="nucleotide sequence ID" value="NZ_JASGBP010000001.1"/>
</dbReference>
<name>A0ABT6XN58_9FLAO</name>
<organism evidence="1 2">
    <name type="scientific">Flavobacterium sedimenticola</name>
    <dbReference type="NCBI Taxonomy" id="3043286"/>
    <lineage>
        <taxon>Bacteria</taxon>
        <taxon>Pseudomonadati</taxon>
        <taxon>Bacteroidota</taxon>
        <taxon>Flavobacteriia</taxon>
        <taxon>Flavobacteriales</taxon>
        <taxon>Flavobacteriaceae</taxon>
        <taxon>Flavobacterium</taxon>
    </lineage>
</organism>
<reference evidence="1 2" key="1">
    <citation type="submission" date="2023-05" db="EMBL/GenBank/DDBJ databases">
        <title>Flavobacterium sedimenti sp. nov., isolated from the sediment.</title>
        <authorList>
            <person name="Wu N."/>
        </authorList>
    </citation>
    <scope>NUCLEOTIDE SEQUENCE [LARGE SCALE GENOMIC DNA]</scope>
    <source>
        <strain evidence="1 2">YZ-48</strain>
    </source>
</reference>
<dbReference type="Gene3D" id="3.90.70.10">
    <property type="entry name" value="Cysteine proteinases"/>
    <property type="match status" value="1"/>
</dbReference>
<keyword evidence="2" id="KW-1185">Reference proteome</keyword>
<protein>
    <submittedName>
        <fullName evidence="1">Papain-like cysteine protease family protein</fullName>
    </submittedName>
</protein>
<dbReference type="EMBL" id="JASGBP010000001">
    <property type="protein sequence ID" value="MDI9256516.1"/>
    <property type="molecule type" value="Genomic_DNA"/>
</dbReference>
<sequence>MNNITFVISPLEEAVDSILELIDDNFNKKDDDNFIEQELYKIFDELKEDLWVIIEYPYVDKIYRDSYYTYFASKHNHYYRDCLRVSFFSDEITNEHFRNEELVSELNEKFLGYLVVRPTFTCPIGRSLISKDAFEENNFITCNYKGSVLVNGVKLTVEGYPHSSQDTESISCAETTIWSVMEYFGNRYPDYKPTMPSNIINVLNKFSKQRLLPSNGLTVDQISFALKEFGFGTSIYAEDDAFENELDNIIAYYIESGIPVIAAIENENIGHATVIIGHEYDDEYDFGTVKTRELSYSDEIINYIDYTDLPKKYVVIDDNLAPYRLIDLNNPVEHYEDDDFKGATIESIVVPLYKKIYLEVINARSLAISIISDANFGYKFKNGFVFRFFLTSSRSFKSHVSKLKSNEDILIEALVLAKMPKFIWVAEIYENNNFNTGKADGLIVIDATEANKNFIDSLLFAGYPDKIFVKSEKDFVDLPYNLDFYTKFKNNLK</sequence>
<comment type="caution">
    <text evidence="1">The sequence shown here is derived from an EMBL/GenBank/DDBJ whole genome shotgun (WGS) entry which is preliminary data.</text>
</comment>
<proteinExistence type="predicted"/>
<evidence type="ECO:0000313" key="2">
    <source>
        <dbReference type="Proteomes" id="UP001230035"/>
    </source>
</evidence>
<evidence type="ECO:0000313" key="1">
    <source>
        <dbReference type="EMBL" id="MDI9256516.1"/>
    </source>
</evidence>
<dbReference type="Proteomes" id="UP001230035">
    <property type="component" value="Unassembled WGS sequence"/>
</dbReference>
<gene>
    <name evidence="1" type="ORF">QHT84_03720</name>
</gene>
<accession>A0ABT6XN58</accession>